<dbReference type="PROSITE" id="PS50113">
    <property type="entry name" value="PAC"/>
    <property type="match status" value="1"/>
</dbReference>
<comment type="similarity">
    <text evidence="2">In the N-terminal section; belongs to the phytochrome family.</text>
</comment>
<evidence type="ECO:0000256" key="4">
    <source>
        <dbReference type="ARBA" id="ARBA00022553"/>
    </source>
</evidence>
<evidence type="ECO:0000256" key="10">
    <source>
        <dbReference type="SAM" id="Coils"/>
    </source>
</evidence>
<sequence length="657" mass="73419">MAGIFSNEEFPFLDFQIYDGTAPDAKNLLHSSDSKSDFQHRFYRPRFTTTIKIDIAGRPWTIVFTSRPELDRLSETRLMPYIAVVGVSIGLILFAVTRSQVRARIAAESLAVDLRDSERALKQSEERFRQLTEKVRIIPWEADAMTGRFTYVGPQTVDILGYALEDWYTDNFWEKHIYSEDREWAIEFCQNGTVSQENYEFEYRMLAADGDIVWLLDLVNVVRDENGPKLLRGIMIDITDRKLVEAERTRLLEREQADRAEAEAANRMKDEFLATLSHELRTPLNAMVGWTTLLRTRKFDEATTARALETIDRNTKALSQLIEDLLDVSRIMTGKFRFDLRAVNLAATIEAAIDAVRSAAEAKNIIINSVFEDRFCLVSGDPTRLQQIVWNLLTNAIKFTPKGGQVEVHLDRHNSNAQITVIDTGQGISPEFLPHIFERFRQADASITRKHGGLGLGLAIVRHLVELHGGTIRAESPGEGQGAKFIVTLPFRAISDLSQVSEVASSDRQDILSDRNENVAIDKSLFLNNLSVLVVDDEPDARELVTAVLEKSGAKVTAVGSAKEAFAIITEAAGGRRPDILISDIGMPEEDGYTLIRKIRALKPDRGGQIPAIALTAYARAEERARAIAAGFHIHIPKPVIPEELIAVVANLLGARG</sequence>
<name>A0A926ZIH3_9CYAN</name>
<dbReference type="CDD" id="cd16922">
    <property type="entry name" value="HATPase_EvgS-ArcB-TorS-like"/>
    <property type="match status" value="1"/>
</dbReference>
<dbReference type="SUPFAM" id="SSF52172">
    <property type="entry name" value="CheY-like"/>
    <property type="match status" value="1"/>
</dbReference>
<dbReference type="SUPFAM" id="SSF47384">
    <property type="entry name" value="Homodimeric domain of signal transducing histidine kinase"/>
    <property type="match status" value="1"/>
</dbReference>
<dbReference type="PROSITE" id="PS50110">
    <property type="entry name" value="RESPONSE_REGULATORY"/>
    <property type="match status" value="1"/>
</dbReference>
<dbReference type="SMART" id="SM00086">
    <property type="entry name" value="PAC"/>
    <property type="match status" value="1"/>
</dbReference>
<evidence type="ECO:0000256" key="2">
    <source>
        <dbReference type="ARBA" id="ARBA00006402"/>
    </source>
</evidence>
<keyword evidence="6" id="KW-0418">Kinase</keyword>
<evidence type="ECO:0000256" key="7">
    <source>
        <dbReference type="ARBA" id="ARBA00023012"/>
    </source>
</evidence>
<dbReference type="Gene3D" id="1.10.287.130">
    <property type="match status" value="1"/>
</dbReference>
<dbReference type="InterPro" id="IPR013655">
    <property type="entry name" value="PAS_fold_3"/>
</dbReference>
<dbReference type="NCBIfam" id="TIGR00229">
    <property type="entry name" value="sensory_box"/>
    <property type="match status" value="1"/>
</dbReference>
<keyword evidence="7" id="KW-0902">Two-component regulatory system</keyword>
<dbReference type="EMBL" id="JACJPW010000073">
    <property type="protein sequence ID" value="MBD2184100.1"/>
    <property type="molecule type" value="Genomic_DNA"/>
</dbReference>
<dbReference type="EC" id="2.7.13.3" evidence="3"/>
<reference evidence="14" key="2">
    <citation type="submission" date="2020-08" db="EMBL/GenBank/DDBJ databases">
        <authorList>
            <person name="Chen M."/>
            <person name="Teng W."/>
            <person name="Zhao L."/>
            <person name="Hu C."/>
            <person name="Zhou Y."/>
            <person name="Han B."/>
            <person name="Song L."/>
            <person name="Shu W."/>
        </authorList>
    </citation>
    <scope>NUCLEOTIDE SEQUENCE</scope>
    <source>
        <strain evidence="14">FACHB-1375</strain>
    </source>
</reference>
<evidence type="ECO:0000256" key="1">
    <source>
        <dbReference type="ARBA" id="ARBA00000085"/>
    </source>
</evidence>
<dbReference type="Pfam" id="PF00072">
    <property type="entry name" value="Response_reg"/>
    <property type="match status" value="1"/>
</dbReference>
<keyword evidence="5" id="KW-0808">Transferase</keyword>
<feature type="domain" description="Histidine kinase" evidence="11">
    <location>
        <begin position="275"/>
        <end position="493"/>
    </location>
</feature>
<evidence type="ECO:0000256" key="3">
    <source>
        <dbReference type="ARBA" id="ARBA00012438"/>
    </source>
</evidence>
<dbReference type="PANTHER" id="PTHR43547:SF2">
    <property type="entry name" value="HYBRID SIGNAL TRANSDUCTION HISTIDINE KINASE C"/>
    <property type="match status" value="1"/>
</dbReference>
<dbReference type="Pfam" id="PF08447">
    <property type="entry name" value="PAS_3"/>
    <property type="match status" value="1"/>
</dbReference>
<evidence type="ECO:0000256" key="6">
    <source>
        <dbReference type="ARBA" id="ARBA00022777"/>
    </source>
</evidence>
<evidence type="ECO:0000259" key="13">
    <source>
        <dbReference type="PROSITE" id="PS50113"/>
    </source>
</evidence>
<feature type="domain" description="PAC" evidence="13">
    <location>
        <begin position="199"/>
        <end position="250"/>
    </location>
</feature>
<reference evidence="14" key="1">
    <citation type="journal article" date="2015" name="ISME J.">
        <title>Draft Genome Sequence of Streptomyces incarnatus NRRL8089, which Produces the Nucleoside Antibiotic Sinefungin.</title>
        <authorList>
            <person name="Oshima K."/>
            <person name="Hattori M."/>
            <person name="Shimizu H."/>
            <person name="Fukuda K."/>
            <person name="Nemoto M."/>
            <person name="Inagaki K."/>
            <person name="Tamura T."/>
        </authorList>
    </citation>
    <scope>NUCLEOTIDE SEQUENCE</scope>
    <source>
        <strain evidence="14">FACHB-1375</strain>
    </source>
</reference>
<dbReference type="SMART" id="SM00388">
    <property type="entry name" value="HisKA"/>
    <property type="match status" value="1"/>
</dbReference>
<proteinExistence type="inferred from homology"/>
<dbReference type="Gene3D" id="3.30.450.20">
    <property type="entry name" value="PAS domain"/>
    <property type="match status" value="1"/>
</dbReference>
<dbReference type="Pfam" id="PF02518">
    <property type="entry name" value="HATPase_c"/>
    <property type="match status" value="1"/>
</dbReference>
<dbReference type="SMART" id="SM00448">
    <property type="entry name" value="REC"/>
    <property type="match status" value="1"/>
</dbReference>
<keyword evidence="10" id="KW-0175">Coiled coil</keyword>
<dbReference type="CDD" id="cd00130">
    <property type="entry name" value="PAS"/>
    <property type="match status" value="1"/>
</dbReference>
<dbReference type="InterPro" id="IPR003594">
    <property type="entry name" value="HATPase_dom"/>
</dbReference>
<protein>
    <recommendedName>
        <fullName evidence="8">Circadian input-output histidine kinase CikA</fullName>
        <ecNumber evidence="3">2.7.13.3</ecNumber>
    </recommendedName>
</protein>
<dbReference type="SUPFAM" id="SSF55785">
    <property type="entry name" value="PYP-like sensor domain (PAS domain)"/>
    <property type="match status" value="1"/>
</dbReference>
<dbReference type="SUPFAM" id="SSF55874">
    <property type="entry name" value="ATPase domain of HSP90 chaperone/DNA topoisomerase II/histidine kinase"/>
    <property type="match status" value="1"/>
</dbReference>
<dbReference type="PROSITE" id="PS50109">
    <property type="entry name" value="HIS_KIN"/>
    <property type="match status" value="1"/>
</dbReference>
<evidence type="ECO:0000256" key="9">
    <source>
        <dbReference type="PROSITE-ProRule" id="PRU00169"/>
    </source>
</evidence>
<dbReference type="GO" id="GO:0000155">
    <property type="term" value="F:phosphorelay sensor kinase activity"/>
    <property type="evidence" value="ECO:0007669"/>
    <property type="project" value="InterPro"/>
</dbReference>
<evidence type="ECO:0000313" key="14">
    <source>
        <dbReference type="EMBL" id="MBD2184100.1"/>
    </source>
</evidence>
<dbReference type="InterPro" id="IPR001610">
    <property type="entry name" value="PAC"/>
</dbReference>
<gene>
    <name evidence="14" type="ORF">H6G03_24025</name>
</gene>
<dbReference type="PRINTS" id="PR00344">
    <property type="entry name" value="BCTRLSENSOR"/>
</dbReference>
<dbReference type="FunFam" id="3.30.565.10:FF:000010">
    <property type="entry name" value="Sensor histidine kinase RcsC"/>
    <property type="match status" value="1"/>
</dbReference>
<keyword evidence="4 9" id="KW-0597">Phosphoprotein</keyword>
<evidence type="ECO:0000313" key="15">
    <source>
        <dbReference type="Proteomes" id="UP000641646"/>
    </source>
</evidence>
<dbReference type="InterPro" id="IPR004358">
    <property type="entry name" value="Sig_transdc_His_kin-like_C"/>
</dbReference>
<feature type="coiled-coil region" evidence="10">
    <location>
        <begin position="107"/>
        <end position="134"/>
    </location>
</feature>
<feature type="domain" description="Response regulatory" evidence="12">
    <location>
        <begin position="531"/>
        <end position="653"/>
    </location>
</feature>
<dbReference type="InterPro" id="IPR011006">
    <property type="entry name" value="CheY-like_superfamily"/>
</dbReference>
<dbReference type="FunFam" id="1.10.287.130:FF:000001">
    <property type="entry name" value="Two-component sensor histidine kinase"/>
    <property type="match status" value="1"/>
</dbReference>
<dbReference type="SMART" id="SM00387">
    <property type="entry name" value="HATPase_c"/>
    <property type="match status" value="1"/>
</dbReference>
<evidence type="ECO:0000259" key="12">
    <source>
        <dbReference type="PROSITE" id="PS50110"/>
    </source>
</evidence>
<dbReference type="InterPro" id="IPR003661">
    <property type="entry name" value="HisK_dim/P_dom"/>
</dbReference>
<dbReference type="Proteomes" id="UP000641646">
    <property type="component" value="Unassembled WGS sequence"/>
</dbReference>
<dbReference type="Gene3D" id="3.30.565.10">
    <property type="entry name" value="Histidine kinase-like ATPase, C-terminal domain"/>
    <property type="match status" value="1"/>
</dbReference>
<dbReference type="Gene3D" id="3.40.50.2300">
    <property type="match status" value="1"/>
</dbReference>
<accession>A0A926ZIH3</accession>
<dbReference type="Pfam" id="PF00512">
    <property type="entry name" value="HisKA"/>
    <property type="match status" value="1"/>
</dbReference>
<evidence type="ECO:0000256" key="8">
    <source>
        <dbReference type="ARBA" id="ARBA00074306"/>
    </source>
</evidence>
<dbReference type="InterPro" id="IPR000700">
    <property type="entry name" value="PAS-assoc_C"/>
</dbReference>
<evidence type="ECO:0000259" key="11">
    <source>
        <dbReference type="PROSITE" id="PS50109"/>
    </source>
</evidence>
<dbReference type="InterPro" id="IPR005467">
    <property type="entry name" value="His_kinase_dom"/>
</dbReference>
<dbReference type="PANTHER" id="PTHR43547">
    <property type="entry name" value="TWO-COMPONENT HISTIDINE KINASE"/>
    <property type="match status" value="1"/>
</dbReference>
<comment type="catalytic activity">
    <reaction evidence="1">
        <text>ATP + protein L-histidine = ADP + protein N-phospho-L-histidine.</text>
        <dbReference type="EC" id="2.7.13.3"/>
    </reaction>
</comment>
<feature type="modified residue" description="4-aspartylphosphate" evidence="9">
    <location>
        <position position="584"/>
    </location>
</feature>
<dbReference type="InterPro" id="IPR000014">
    <property type="entry name" value="PAS"/>
</dbReference>
<keyword evidence="15" id="KW-1185">Reference proteome</keyword>
<dbReference type="CDD" id="cd00082">
    <property type="entry name" value="HisKA"/>
    <property type="match status" value="1"/>
</dbReference>
<organism evidence="14 15">
    <name type="scientific">Aerosakkonema funiforme FACHB-1375</name>
    <dbReference type="NCBI Taxonomy" id="2949571"/>
    <lineage>
        <taxon>Bacteria</taxon>
        <taxon>Bacillati</taxon>
        <taxon>Cyanobacteriota</taxon>
        <taxon>Cyanophyceae</taxon>
        <taxon>Oscillatoriophycideae</taxon>
        <taxon>Aerosakkonematales</taxon>
        <taxon>Aerosakkonemataceae</taxon>
        <taxon>Aerosakkonema</taxon>
    </lineage>
</organism>
<dbReference type="AlphaFoldDB" id="A0A926ZIH3"/>
<dbReference type="InterPro" id="IPR035965">
    <property type="entry name" value="PAS-like_dom_sf"/>
</dbReference>
<dbReference type="InterPro" id="IPR036890">
    <property type="entry name" value="HATPase_C_sf"/>
</dbReference>
<dbReference type="InterPro" id="IPR001789">
    <property type="entry name" value="Sig_transdc_resp-reg_receiver"/>
</dbReference>
<comment type="caution">
    <text evidence="14">The sequence shown here is derived from an EMBL/GenBank/DDBJ whole genome shotgun (WGS) entry which is preliminary data.</text>
</comment>
<dbReference type="InterPro" id="IPR036097">
    <property type="entry name" value="HisK_dim/P_sf"/>
</dbReference>
<evidence type="ECO:0000256" key="5">
    <source>
        <dbReference type="ARBA" id="ARBA00022679"/>
    </source>
</evidence>